<reference evidence="2" key="1">
    <citation type="submission" date="2016-10" db="EMBL/GenBank/DDBJ databases">
        <title>Sequence of Gallionella enrichment culture.</title>
        <authorList>
            <person name="Poehlein A."/>
            <person name="Muehling M."/>
            <person name="Daniel R."/>
        </authorList>
    </citation>
    <scope>NUCLEOTIDE SEQUENCE</scope>
</reference>
<evidence type="ECO:0000313" key="2">
    <source>
        <dbReference type="EMBL" id="OIR12162.1"/>
    </source>
</evidence>
<dbReference type="Gene3D" id="3.10.450.50">
    <property type="match status" value="1"/>
</dbReference>
<dbReference type="EMBL" id="MLJW01000018">
    <property type="protein sequence ID" value="OIR12162.1"/>
    <property type="molecule type" value="Genomic_DNA"/>
</dbReference>
<evidence type="ECO:0000259" key="1">
    <source>
        <dbReference type="Pfam" id="PF14534"/>
    </source>
</evidence>
<sequence>MKVIISFIFLLGFVSLQAQSKDEKVLTEKTYLLSHTVFGSKDSAVLEGLLARTLTYGHSHGNLQTRAEMIKAVTHNLSYYTDTAVSNIKIFIEDKTAIVRYLFKAKENKKDGSITDLNFSMMLVWIKENGEWKLMGRQAVSVS</sequence>
<protein>
    <recommendedName>
        <fullName evidence="1">DUF4440 domain-containing protein</fullName>
    </recommendedName>
</protein>
<dbReference type="AlphaFoldDB" id="A0A1J5SUE7"/>
<accession>A0A1J5SUE7</accession>
<organism evidence="2">
    <name type="scientific">mine drainage metagenome</name>
    <dbReference type="NCBI Taxonomy" id="410659"/>
    <lineage>
        <taxon>unclassified sequences</taxon>
        <taxon>metagenomes</taxon>
        <taxon>ecological metagenomes</taxon>
    </lineage>
</organism>
<dbReference type="Pfam" id="PF14534">
    <property type="entry name" value="DUF4440"/>
    <property type="match status" value="1"/>
</dbReference>
<comment type="caution">
    <text evidence="2">The sequence shown here is derived from an EMBL/GenBank/DDBJ whole genome shotgun (WGS) entry which is preliminary data.</text>
</comment>
<dbReference type="InterPro" id="IPR032710">
    <property type="entry name" value="NTF2-like_dom_sf"/>
</dbReference>
<gene>
    <name evidence="2" type="ORF">GALL_64130</name>
</gene>
<dbReference type="SUPFAM" id="SSF54427">
    <property type="entry name" value="NTF2-like"/>
    <property type="match status" value="1"/>
</dbReference>
<proteinExistence type="predicted"/>
<feature type="domain" description="DUF4440" evidence="1">
    <location>
        <begin position="39"/>
        <end position="134"/>
    </location>
</feature>
<dbReference type="InterPro" id="IPR027843">
    <property type="entry name" value="DUF4440"/>
</dbReference>
<name>A0A1J5SUE7_9ZZZZ</name>